<feature type="compositionally biased region" description="Polar residues" evidence="8">
    <location>
        <begin position="211"/>
        <end position="224"/>
    </location>
</feature>
<reference evidence="11" key="1">
    <citation type="submission" date="2025-08" db="UniProtKB">
        <authorList>
            <consortium name="RefSeq"/>
        </authorList>
    </citation>
    <scope>IDENTIFICATION</scope>
</reference>
<feature type="region of interest" description="Disordered" evidence="8">
    <location>
        <begin position="203"/>
        <end position="224"/>
    </location>
</feature>
<evidence type="ECO:0000259" key="9">
    <source>
        <dbReference type="Pfam" id="PF08389"/>
    </source>
</evidence>
<keyword evidence="6" id="KW-0653">Protein transport</keyword>
<keyword evidence="5" id="KW-0963">Cytoplasm</keyword>
<dbReference type="GO" id="GO:0006611">
    <property type="term" value="P:protein export from nucleus"/>
    <property type="evidence" value="ECO:0007669"/>
    <property type="project" value="InterPro"/>
</dbReference>
<evidence type="ECO:0000313" key="10">
    <source>
        <dbReference type="Proteomes" id="UP001165740"/>
    </source>
</evidence>
<dbReference type="InterPro" id="IPR016024">
    <property type="entry name" value="ARM-type_fold"/>
</dbReference>
<dbReference type="AlphaFoldDB" id="A0A9W2ZSD6"/>
<dbReference type="GO" id="GO:0005634">
    <property type="term" value="C:nucleus"/>
    <property type="evidence" value="ECO:0007669"/>
    <property type="project" value="UniProtKB-SubCell"/>
</dbReference>
<evidence type="ECO:0000256" key="5">
    <source>
        <dbReference type="ARBA" id="ARBA00022490"/>
    </source>
</evidence>
<keyword evidence="10" id="KW-1185">Reference proteome</keyword>
<evidence type="ECO:0000256" key="4">
    <source>
        <dbReference type="ARBA" id="ARBA00022448"/>
    </source>
</evidence>
<comment type="subcellular location">
    <subcellularLocation>
        <location evidence="2">Cytoplasm</location>
    </subcellularLocation>
    <subcellularLocation>
        <location evidence="1">Nucleus</location>
    </subcellularLocation>
</comment>
<accession>A0A9W2ZSD6</accession>
<dbReference type="SUPFAM" id="SSF48371">
    <property type="entry name" value="ARM repeat"/>
    <property type="match status" value="1"/>
</dbReference>
<evidence type="ECO:0000256" key="8">
    <source>
        <dbReference type="SAM" id="MobiDB-lite"/>
    </source>
</evidence>
<dbReference type="InterPro" id="IPR040016">
    <property type="entry name" value="XPO6"/>
</dbReference>
<dbReference type="PANTHER" id="PTHR21452">
    <property type="entry name" value="EXPORTIN-6"/>
    <property type="match status" value="1"/>
</dbReference>
<name>A0A9W2ZSD6_BIOGL</name>
<evidence type="ECO:0000256" key="1">
    <source>
        <dbReference type="ARBA" id="ARBA00004123"/>
    </source>
</evidence>
<sequence>MSSIDESLRALEGLMNEFFAASTDNERKREIESILNNFTQMSNAWEMCLYFMGHSHNEYVMMFCLNVQETMISHKWTSLAANDKMEIRTCLTQSLLNQHSSLPSYIRNKLAKLVVDIGRNDWPHFYPDFFSNILQLAQQPDTTLLGVILLQTASEELAAPRDDLSMARKDELHRLLLLQVPSILNILNNILESMLEKHRHLVAATPPPSPTSGEGRSSRQASSQLFSTSPIANANFVSLLLGSPNRGPQMEALPPLDPASQQLCYTTLTCLAHYLCWVPLSTVVRPQLLSTIFHFAAFGCQSRPDGNESSPSSRSTSFSSSTHKLGVLAMNCINEILSKNCVPLEFEDFLLQMFQQTFNLLQKITKESNTNSSGNRLEELDEVYVDKFTDFLGLFVSVHLRRFESNPQFPVLEFLSLLFKYTFRQPSTDGYFSCLDIWITFLDYLNNKLETRSVTKEDVSTRFKASVFYVWYKEALISLISSILQKFQFRYNQSQLEELDDDTLDDDEETEWQHYLRQNLEVVAKVAELLTPEVFQLVWEPFQDYVETYLGIEKFVDSSSFKRRLCVSAENDCRRLHCTLRDLSSLLQALGRLAVHFIGEQFVSRFSNAMQIVSRLAQVASYGSRIKFFEVTTSAGVLQQDFIEVHAQSLAAIKAYTHWMSEFYVESLRVNQQKEEFNSLLLTVVHSITPLINKEVPDKVIQSAVHLLLSVTTTVRPAFLLHVAPVVQLYDMASQGHCQPLPQEIQMLLYRSLSHYLLLPWPNLSSADQDWDNRANHHKTFVSQLTSSFVALSQVPELASNKIAQEQAKEVIKKTLVICQDWVESLAGEVVKSKQICCISLQEVTQTTLSIFPIYVQDVDIVENIMTYFLAMFQGLRVQMGVAFTEKIIHTFMNVFSRELLAQTIHHETSGAFRVIENFLKILELIVQEPGSQFKLFLPQIISIAMDQIYPLVAPRPSPDMKSALYHLLHEVISNNWRYFFKGSVLDSIKESGDGLENSVQFIAVLQAYGQSFLQTDISLFKQNLESLEALHFKWKLYNKKIFSEVMSHQFLKVLMQVLIQKSHDLLQEEIVISIYNMAAVDFDAFFTDFLPHFLASIEGIDNSQKAVLAKNFKIDRDLPSFTQSVQRFVNDIRYYCLVSSSLPAGSVSLV</sequence>
<dbReference type="InterPro" id="IPR013598">
    <property type="entry name" value="Exportin-1/Importin-b-like"/>
</dbReference>
<comment type="similarity">
    <text evidence="3">Belongs to the exportin family.</text>
</comment>
<dbReference type="GO" id="GO:0005737">
    <property type="term" value="C:cytoplasm"/>
    <property type="evidence" value="ECO:0007669"/>
    <property type="project" value="UniProtKB-SubCell"/>
</dbReference>
<evidence type="ECO:0000256" key="2">
    <source>
        <dbReference type="ARBA" id="ARBA00004496"/>
    </source>
</evidence>
<evidence type="ECO:0000256" key="6">
    <source>
        <dbReference type="ARBA" id="ARBA00022927"/>
    </source>
</evidence>
<evidence type="ECO:0000313" key="11">
    <source>
        <dbReference type="RefSeq" id="XP_055877870.1"/>
    </source>
</evidence>
<dbReference type="OrthoDB" id="10261013at2759"/>
<protein>
    <submittedName>
        <fullName evidence="11">Exportin-6-like isoform X1</fullName>
    </submittedName>
</protein>
<keyword evidence="7" id="KW-0539">Nucleus</keyword>
<dbReference type="GO" id="GO:0005049">
    <property type="term" value="F:nuclear export signal receptor activity"/>
    <property type="evidence" value="ECO:0007669"/>
    <property type="project" value="InterPro"/>
</dbReference>
<organism evidence="10 11">
    <name type="scientific">Biomphalaria glabrata</name>
    <name type="common">Bloodfluke planorb</name>
    <name type="synonym">Freshwater snail</name>
    <dbReference type="NCBI Taxonomy" id="6526"/>
    <lineage>
        <taxon>Eukaryota</taxon>
        <taxon>Metazoa</taxon>
        <taxon>Spiralia</taxon>
        <taxon>Lophotrochozoa</taxon>
        <taxon>Mollusca</taxon>
        <taxon>Gastropoda</taxon>
        <taxon>Heterobranchia</taxon>
        <taxon>Euthyneura</taxon>
        <taxon>Panpulmonata</taxon>
        <taxon>Hygrophila</taxon>
        <taxon>Lymnaeoidea</taxon>
        <taxon>Planorbidae</taxon>
        <taxon>Biomphalaria</taxon>
    </lineage>
</organism>
<keyword evidence="4" id="KW-0813">Transport</keyword>
<dbReference type="Pfam" id="PF08389">
    <property type="entry name" value="Xpo1"/>
    <property type="match status" value="1"/>
</dbReference>
<dbReference type="GeneID" id="106063837"/>
<proteinExistence type="inferred from homology"/>
<dbReference type="Proteomes" id="UP001165740">
    <property type="component" value="Chromosome 2"/>
</dbReference>
<evidence type="ECO:0000256" key="7">
    <source>
        <dbReference type="ARBA" id="ARBA00023242"/>
    </source>
</evidence>
<feature type="domain" description="Exportin-1/Importin-beta-like" evidence="9">
    <location>
        <begin position="103"/>
        <end position="295"/>
    </location>
</feature>
<dbReference type="InterPro" id="IPR011989">
    <property type="entry name" value="ARM-like"/>
</dbReference>
<gene>
    <name evidence="11" type="primary">LOC106063837</name>
</gene>
<dbReference type="OMA" id="KITRFNH"/>
<dbReference type="Gene3D" id="1.25.10.10">
    <property type="entry name" value="Leucine-rich Repeat Variant"/>
    <property type="match status" value="1"/>
</dbReference>
<dbReference type="RefSeq" id="XP_055877870.1">
    <property type="nucleotide sequence ID" value="XM_056021895.1"/>
</dbReference>
<evidence type="ECO:0000256" key="3">
    <source>
        <dbReference type="ARBA" id="ARBA00009466"/>
    </source>
</evidence>
<dbReference type="PANTHER" id="PTHR21452:SF4">
    <property type="entry name" value="EXPORTIN-6"/>
    <property type="match status" value="1"/>
</dbReference>